<feature type="region of interest" description="Disordered" evidence="1">
    <location>
        <begin position="121"/>
        <end position="153"/>
    </location>
</feature>
<evidence type="ECO:0000313" key="3">
    <source>
        <dbReference type="Proteomes" id="UP001472677"/>
    </source>
</evidence>
<feature type="region of interest" description="Disordered" evidence="1">
    <location>
        <begin position="66"/>
        <end position="91"/>
    </location>
</feature>
<feature type="compositionally biased region" description="Basic and acidic residues" evidence="1">
    <location>
        <begin position="187"/>
        <end position="209"/>
    </location>
</feature>
<gene>
    <name evidence="2" type="ORF">V6N12_001150</name>
</gene>
<accession>A0ABR2C6E1</accession>
<feature type="compositionally biased region" description="Basic and acidic residues" evidence="1">
    <location>
        <begin position="66"/>
        <end position="77"/>
    </location>
</feature>
<organism evidence="2 3">
    <name type="scientific">Hibiscus sabdariffa</name>
    <name type="common">roselle</name>
    <dbReference type="NCBI Taxonomy" id="183260"/>
    <lineage>
        <taxon>Eukaryota</taxon>
        <taxon>Viridiplantae</taxon>
        <taxon>Streptophyta</taxon>
        <taxon>Embryophyta</taxon>
        <taxon>Tracheophyta</taxon>
        <taxon>Spermatophyta</taxon>
        <taxon>Magnoliopsida</taxon>
        <taxon>eudicotyledons</taxon>
        <taxon>Gunneridae</taxon>
        <taxon>Pentapetalae</taxon>
        <taxon>rosids</taxon>
        <taxon>malvids</taxon>
        <taxon>Malvales</taxon>
        <taxon>Malvaceae</taxon>
        <taxon>Malvoideae</taxon>
        <taxon>Hibiscus</taxon>
    </lineage>
</organism>
<feature type="region of interest" description="Disordered" evidence="1">
    <location>
        <begin position="186"/>
        <end position="217"/>
    </location>
</feature>
<evidence type="ECO:0000313" key="2">
    <source>
        <dbReference type="EMBL" id="KAK8514985.1"/>
    </source>
</evidence>
<protein>
    <submittedName>
        <fullName evidence="2">Uncharacterized protein</fullName>
    </submittedName>
</protein>
<proteinExistence type="predicted"/>
<dbReference type="Proteomes" id="UP001472677">
    <property type="component" value="Unassembled WGS sequence"/>
</dbReference>
<comment type="caution">
    <text evidence="2">The sequence shown here is derived from an EMBL/GenBank/DDBJ whole genome shotgun (WGS) entry which is preliminary data.</text>
</comment>
<reference evidence="2 3" key="1">
    <citation type="journal article" date="2024" name="G3 (Bethesda)">
        <title>Genome assembly of Hibiscus sabdariffa L. provides insights into metabolisms of medicinal natural products.</title>
        <authorList>
            <person name="Kim T."/>
        </authorList>
    </citation>
    <scope>NUCLEOTIDE SEQUENCE [LARGE SCALE GENOMIC DNA]</scope>
    <source>
        <strain evidence="2">TK-2024</strain>
        <tissue evidence="2">Old leaves</tissue>
    </source>
</reference>
<evidence type="ECO:0000256" key="1">
    <source>
        <dbReference type="SAM" id="MobiDB-lite"/>
    </source>
</evidence>
<feature type="compositionally biased region" description="Basic and acidic residues" evidence="1">
    <location>
        <begin position="121"/>
        <end position="152"/>
    </location>
</feature>
<dbReference type="EMBL" id="JBBPBM010000065">
    <property type="protein sequence ID" value="KAK8514985.1"/>
    <property type="molecule type" value="Genomic_DNA"/>
</dbReference>
<name>A0ABR2C6E1_9ROSI</name>
<keyword evidence="3" id="KW-1185">Reference proteome</keyword>
<sequence length="217" mass="24040">MEEGRILAAGEAVEGEVGKSLEVDTERARGKVENKAKKNIEVDANVQRARRSFQEHSSNIERVRTEVSMETGNEKMRGSQRPPIEPRMRSFGTEVDAIKAMCAEREYDDYCHREKNGLGSRSIREEGLGGSSKEETADYRNRNEEGNKENDAKNVLGAEIEEEGCNVVSPGIIEIGSGLLDSNIAREPSRAEEPKPAVKLNKSGEEPHQRCRALISA</sequence>